<keyword evidence="4 7" id="KW-0963">Cytoplasm</keyword>
<proteinExistence type="inferred from homology"/>
<dbReference type="InterPro" id="IPR014722">
    <property type="entry name" value="Rib_uL2_dom2"/>
</dbReference>
<dbReference type="PIRSF" id="PIRSF005901">
    <property type="entry name" value="EF-P"/>
    <property type="match status" value="1"/>
</dbReference>
<dbReference type="Pfam" id="PF01132">
    <property type="entry name" value="EFP"/>
    <property type="match status" value="1"/>
</dbReference>
<evidence type="ECO:0000256" key="6">
    <source>
        <dbReference type="ARBA" id="ARBA00022917"/>
    </source>
</evidence>
<dbReference type="InterPro" id="IPR012340">
    <property type="entry name" value="NA-bd_OB-fold"/>
</dbReference>
<dbReference type="InterPro" id="IPR008991">
    <property type="entry name" value="Translation_prot_SH3-like_sf"/>
</dbReference>
<dbReference type="EMBL" id="DTHG01000017">
    <property type="protein sequence ID" value="HGW91175.1"/>
    <property type="molecule type" value="Genomic_DNA"/>
</dbReference>
<dbReference type="PANTHER" id="PTHR30053:SF12">
    <property type="entry name" value="ELONGATION FACTOR P (EF-P) FAMILY PROTEIN"/>
    <property type="match status" value="1"/>
</dbReference>
<evidence type="ECO:0000256" key="7">
    <source>
        <dbReference type="HAMAP-Rule" id="MF_00141"/>
    </source>
</evidence>
<dbReference type="AlphaFoldDB" id="A0A7C4U7J5"/>
<reference evidence="12" key="1">
    <citation type="journal article" date="2020" name="mSystems">
        <title>Genome- and Community-Level Interaction Insights into Carbon Utilization and Element Cycling Functions of Hydrothermarchaeota in Hydrothermal Sediment.</title>
        <authorList>
            <person name="Zhou Z."/>
            <person name="Liu Y."/>
            <person name="Xu W."/>
            <person name="Pan J."/>
            <person name="Luo Z.H."/>
            <person name="Li M."/>
        </authorList>
    </citation>
    <scope>NUCLEOTIDE SEQUENCE [LARGE SCALE GENOMIC DNA]</scope>
    <source>
        <strain evidence="12">SpSt-780</strain>
    </source>
</reference>
<keyword evidence="5 7" id="KW-0251">Elongation factor</keyword>
<dbReference type="GO" id="GO:0005829">
    <property type="term" value="C:cytosol"/>
    <property type="evidence" value="ECO:0007669"/>
    <property type="project" value="UniProtKB-ARBA"/>
</dbReference>
<dbReference type="FunFam" id="2.40.50.140:FF:000009">
    <property type="entry name" value="Elongation factor P"/>
    <property type="match status" value="1"/>
</dbReference>
<dbReference type="SMART" id="SM00841">
    <property type="entry name" value="Elong-fact-P_C"/>
    <property type="match status" value="1"/>
</dbReference>
<dbReference type="InterPro" id="IPR013185">
    <property type="entry name" value="Transl_elong_KOW-like"/>
</dbReference>
<evidence type="ECO:0000256" key="4">
    <source>
        <dbReference type="ARBA" id="ARBA00022490"/>
    </source>
</evidence>
<evidence type="ECO:0000256" key="2">
    <source>
        <dbReference type="ARBA" id="ARBA00004815"/>
    </source>
</evidence>
<evidence type="ECO:0000313" key="12">
    <source>
        <dbReference type="EMBL" id="HGW91175.1"/>
    </source>
</evidence>
<dbReference type="SUPFAM" id="SSF50249">
    <property type="entry name" value="Nucleic acid-binding proteins"/>
    <property type="match status" value="2"/>
</dbReference>
<dbReference type="InterPro" id="IPR001059">
    <property type="entry name" value="Transl_elong_P/YeiP_cen"/>
</dbReference>
<dbReference type="SUPFAM" id="SSF50104">
    <property type="entry name" value="Translation proteins SH3-like domain"/>
    <property type="match status" value="1"/>
</dbReference>
<comment type="pathway">
    <text evidence="2 7">Protein biosynthesis; polypeptide chain elongation.</text>
</comment>
<feature type="domain" description="Translation elongation factor P/YeiP central" evidence="11">
    <location>
        <begin position="67"/>
        <end position="121"/>
    </location>
</feature>
<comment type="similarity">
    <text evidence="3 7 9">Belongs to the elongation factor P family.</text>
</comment>
<accession>A0A7C4U7J5</accession>
<dbReference type="GO" id="GO:0043043">
    <property type="term" value="P:peptide biosynthetic process"/>
    <property type="evidence" value="ECO:0007669"/>
    <property type="project" value="InterPro"/>
</dbReference>
<comment type="function">
    <text evidence="7">Involved in peptide bond synthesis. Stimulates efficient translation and peptide-bond synthesis on native or reconstituted 70S ribosomes in vitro. Probably functions indirectly by altering the affinity of the ribosome for aminoacyl-tRNA, thus increasing their reactivity as acceptors for peptidyl transferase.</text>
</comment>
<dbReference type="GO" id="GO:0003746">
    <property type="term" value="F:translation elongation factor activity"/>
    <property type="evidence" value="ECO:0007669"/>
    <property type="project" value="UniProtKB-UniRule"/>
</dbReference>
<organism evidence="12">
    <name type="scientific">candidate division WOR-3 bacterium</name>
    <dbReference type="NCBI Taxonomy" id="2052148"/>
    <lineage>
        <taxon>Bacteria</taxon>
        <taxon>Bacteria division WOR-3</taxon>
    </lineage>
</organism>
<dbReference type="Gene3D" id="2.30.30.30">
    <property type="match status" value="1"/>
</dbReference>
<dbReference type="FunFam" id="2.40.50.140:FF:000004">
    <property type="entry name" value="Elongation factor P"/>
    <property type="match status" value="1"/>
</dbReference>
<dbReference type="UniPathway" id="UPA00345"/>
<name>A0A7C4U7J5_UNCW3</name>
<evidence type="ECO:0000256" key="8">
    <source>
        <dbReference type="NCBIfam" id="TIGR00038"/>
    </source>
</evidence>
<feature type="domain" description="Elongation factor P C-terminal" evidence="10">
    <location>
        <begin position="129"/>
        <end position="184"/>
    </location>
</feature>
<dbReference type="Gene3D" id="2.40.50.140">
    <property type="entry name" value="Nucleic acid-binding proteins"/>
    <property type="match status" value="2"/>
</dbReference>
<dbReference type="CDD" id="cd04470">
    <property type="entry name" value="S1_EF-P_repeat_1"/>
    <property type="match status" value="1"/>
</dbReference>
<evidence type="ECO:0000256" key="1">
    <source>
        <dbReference type="ARBA" id="ARBA00004496"/>
    </source>
</evidence>
<dbReference type="PANTHER" id="PTHR30053">
    <property type="entry name" value="ELONGATION FACTOR P"/>
    <property type="match status" value="1"/>
</dbReference>
<comment type="caution">
    <text evidence="12">The sequence shown here is derived from an EMBL/GenBank/DDBJ whole genome shotgun (WGS) entry which is preliminary data.</text>
</comment>
<dbReference type="InterPro" id="IPR011768">
    <property type="entry name" value="Transl_elongation_fac_P"/>
</dbReference>
<evidence type="ECO:0000259" key="10">
    <source>
        <dbReference type="SMART" id="SM00841"/>
    </source>
</evidence>
<protein>
    <recommendedName>
        <fullName evidence="7 8">Elongation factor P</fullName>
        <shortName evidence="7">EF-P</shortName>
    </recommendedName>
</protein>
<gene>
    <name evidence="7 12" type="primary">efp</name>
    <name evidence="12" type="ORF">ENV67_01360</name>
</gene>
<dbReference type="SMART" id="SM01185">
    <property type="entry name" value="EFP"/>
    <property type="match status" value="1"/>
</dbReference>
<dbReference type="Pfam" id="PF08207">
    <property type="entry name" value="EFP_N"/>
    <property type="match status" value="1"/>
</dbReference>
<comment type="subcellular location">
    <subcellularLocation>
        <location evidence="1 7">Cytoplasm</location>
    </subcellularLocation>
</comment>
<dbReference type="FunFam" id="2.30.30.30:FF:000003">
    <property type="entry name" value="Elongation factor P"/>
    <property type="match status" value="1"/>
</dbReference>
<dbReference type="InterPro" id="IPR013852">
    <property type="entry name" value="Transl_elong_P/YeiP_CS"/>
</dbReference>
<evidence type="ECO:0000256" key="3">
    <source>
        <dbReference type="ARBA" id="ARBA00009479"/>
    </source>
</evidence>
<dbReference type="NCBIfam" id="TIGR00038">
    <property type="entry name" value="efp"/>
    <property type="match status" value="1"/>
</dbReference>
<dbReference type="InterPro" id="IPR020599">
    <property type="entry name" value="Transl_elong_fac_P/YeiP"/>
</dbReference>
<dbReference type="PROSITE" id="PS01275">
    <property type="entry name" value="EFP"/>
    <property type="match status" value="1"/>
</dbReference>
<dbReference type="NCBIfam" id="NF001810">
    <property type="entry name" value="PRK00529.1"/>
    <property type="match status" value="1"/>
</dbReference>
<evidence type="ECO:0000256" key="9">
    <source>
        <dbReference type="RuleBase" id="RU004389"/>
    </source>
</evidence>
<evidence type="ECO:0000256" key="5">
    <source>
        <dbReference type="ARBA" id="ARBA00022768"/>
    </source>
</evidence>
<dbReference type="CDD" id="cd05794">
    <property type="entry name" value="S1_EF-P_repeat_2"/>
    <property type="match status" value="1"/>
</dbReference>
<dbReference type="InterPro" id="IPR015365">
    <property type="entry name" value="Elong-fact-P_C"/>
</dbReference>
<keyword evidence="6 7" id="KW-0648">Protein biosynthesis</keyword>
<dbReference type="Pfam" id="PF09285">
    <property type="entry name" value="Elong-fact-P_C"/>
    <property type="match status" value="1"/>
</dbReference>
<evidence type="ECO:0000259" key="11">
    <source>
        <dbReference type="SMART" id="SM01185"/>
    </source>
</evidence>
<dbReference type="HAMAP" id="MF_00141">
    <property type="entry name" value="EF_P"/>
    <property type="match status" value="1"/>
</dbReference>
<sequence length="188" mass="21385">MADISDIRKGLTIEYEGGIYTILDFQHVKQAMTHGFMWVKMKNLETGAVLERNFKPGAKIDIVKVDEKPGQFLYHDGDSYTFMELDNYEQITLPEKKIEEEIRFLKEGMEVSILFAEEKIIGIKLPNFVVLEVKNTDPGIRGDTAQGGTKPAELETGTVIQVPLFVQIGDKVRVDTRTGEYIERVKEK</sequence>